<dbReference type="AlphaFoldDB" id="A0A0F9M186"/>
<dbReference type="EMBL" id="LAZR01009825">
    <property type="protein sequence ID" value="KKM70395.1"/>
    <property type="molecule type" value="Genomic_DNA"/>
</dbReference>
<organism evidence="1">
    <name type="scientific">marine sediment metagenome</name>
    <dbReference type="NCBI Taxonomy" id="412755"/>
    <lineage>
        <taxon>unclassified sequences</taxon>
        <taxon>metagenomes</taxon>
        <taxon>ecological metagenomes</taxon>
    </lineage>
</organism>
<protein>
    <submittedName>
        <fullName evidence="1">Uncharacterized protein</fullName>
    </submittedName>
</protein>
<accession>A0A0F9M186</accession>
<reference evidence="1" key="1">
    <citation type="journal article" date="2015" name="Nature">
        <title>Complex archaea that bridge the gap between prokaryotes and eukaryotes.</title>
        <authorList>
            <person name="Spang A."/>
            <person name="Saw J.H."/>
            <person name="Jorgensen S.L."/>
            <person name="Zaremba-Niedzwiedzka K."/>
            <person name="Martijn J."/>
            <person name="Lind A.E."/>
            <person name="van Eijk R."/>
            <person name="Schleper C."/>
            <person name="Guy L."/>
            <person name="Ettema T.J."/>
        </authorList>
    </citation>
    <scope>NUCLEOTIDE SEQUENCE</scope>
</reference>
<proteinExistence type="predicted"/>
<sequence length="80" mass="9718">MYENCSKVLRWLETREAVIFRSWIYSSFRSSVRSLKTLRHSNEELRFYQGQIDVLEKIVNLWEDLKTHSLEEVRNKEAPK</sequence>
<gene>
    <name evidence="1" type="ORF">LCGC14_1441190</name>
</gene>
<evidence type="ECO:0000313" key="1">
    <source>
        <dbReference type="EMBL" id="KKM70395.1"/>
    </source>
</evidence>
<comment type="caution">
    <text evidence="1">The sequence shown here is derived from an EMBL/GenBank/DDBJ whole genome shotgun (WGS) entry which is preliminary data.</text>
</comment>
<name>A0A0F9M186_9ZZZZ</name>